<name>A0ABZ0HUW3_9HYPH</name>
<protein>
    <submittedName>
        <fullName evidence="3">Uncharacterized protein</fullName>
    </submittedName>
</protein>
<dbReference type="EMBL" id="CP136862">
    <property type="protein sequence ID" value="WOJ91059.1"/>
    <property type="molecule type" value="Genomic_DNA"/>
</dbReference>
<feature type="region of interest" description="Disordered" evidence="1">
    <location>
        <begin position="36"/>
        <end position="66"/>
    </location>
</feature>
<gene>
    <name evidence="3" type="ORF">RZS28_07190</name>
</gene>
<evidence type="ECO:0000313" key="4">
    <source>
        <dbReference type="Proteomes" id="UP001626536"/>
    </source>
</evidence>
<keyword evidence="4" id="KW-1185">Reference proteome</keyword>
<proteinExistence type="predicted"/>
<reference evidence="3 4" key="1">
    <citation type="submission" date="2023-10" db="EMBL/GenBank/DDBJ databases">
        <title>Novel methanotroph of the genus Methylocapsa from a subarctic wetland.</title>
        <authorList>
            <person name="Belova S.E."/>
            <person name="Oshkin I.Y."/>
            <person name="Miroshnikov K."/>
            <person name="Dedysh S.N."/>
        </authorList>
    </citation>
    <scope>NUCLEOTIDE SEQUENCE [LARGE SCALE GENOMIC DNA]</scope>
    <source>
        <strain evidence="3 4">RX1</strain>
    </source>
</reference>
<organism evidence="3 4">
    <name type="scientific">Methylocapsa polymorpha</name>
    <dbReference type="NCBI Taxonomy" id="3080828"/>
    <lineage>
        <taxon>Bacteria</taxon>
        <taxon>Pseudomonadati</taxon>
        <taxon>Pseudomonadota</taxon>
        <taxon>Alphaproteobacteria</taxon>
        <taxon>Hyphomicrobiales</taxon>
        <taxon>Beijerinckiaceae</taxon>
        <taxon>Methylocapsa</taxon>
    </lineage>
</organism>
<evidence type="ECO:0000313" key="3">
    <source>
        <dbReference type="EMBL" id="WOJ91059.1"/>
    </source>
</evidence>
<dbReference type="RefSeq" id="WP_407340648.1">
    <property type="nucleotide sequence ID" value="NZ_CP136862.1"/>
</dbReference>
<evidence type="ECO:0000256" key="1">
    <source>
        <dbReference type="SAM" id="MobiDB-lite"/>
    </source>
</evidence>
<evidence type="ECO:0000256" key="2">
    <source>
        <dbReference type="SAM" id="SignalP"/>
    </source>
</evidence>
<keyword evidence="2" id="KW-0732">Signal</keyword>
<feature type="signal peptide" evidence="2">
    <location>
        <begin position="1"/>
        <end position="26"/>
    </location>
</feature>
<sequence>MKRSLLMGVAVLTLSLAIGAPKTAYAFRGGSAGGGFHAGGRNEEGAGAPAAQGPRAATGTLVAARG</sequence>
<feature type="chain" id="PRO_5045073046" evidence="2">
    <location>
        <begin position="27"/>
        <end position="66"/>
    </location>
</feature>
<dbReference type="Proteomes" id="UP001626536">
    <property type="component" value="Chromosome"/>
</dbReference>
<accession>A0ABZ0HUW3</accession>
<feature type="compositionally biased region" description="Low complexity" evidence="1">
    <location>
        <begin position="45"/>
        <end position="60"/>
    </location>
</feature>